<evidence type="ECO:0008006" key="3">
    <source>
        <dbReference type="Google" id="ProtNLM"/>
    </source>
</evidence>
<dbReference type="Pfam" id="PF01547">
    <property type="entry name" value="SBP_bac_1"/>
    <property type="match status" value="1"/>
</dbReference>
<reference evidence="1 2" key="1">
    <citation type="submission" date="2016-02" db="EMBL/GenBank/DDBJ databases">
        <title>Anaerosporomusa subterraneum gen. nov., sp. nov., a spore-forming obligate anaerobe isolated from saprolite.</title>
        <authorList>
            <person name="Choi J.K."/>
            <person name="Shah M."/>
            <person name="Yee N."/>
        </authorList>
    </citation>
    <scope>NUCLEOTIDE SEQUENCE [LARGE SCALE GENOMIC DNA]</scope>
    <source>
        <strain evidence="1 2">RU4</strain>
    </source>
</reference>
<dbReference type="EMBL" id="LSGP01000017">
    <property type="protein sequence ID" value="KYZ76544.1"/>
    <property type="molecule type" value="Genomic_DNA"/>
</dbReference>
<protein>
    <recommendedName>
        <fullName evidence="3">ABC transporter substrate-binding protein</fullName>
    </recommendedName>
</protein>
<keyword evidence="2" id="KW-1185">Reference proteome</keyword>
<dbReference type="PANTHER" id="PTHR43649:SF12">
    <property type="entry name" value="DIACETYLCHITOBIOSE BINDING PROTEIN DASA"/>
    <property type="match status" value="1"/>
</dbReference>
<dbReference type="PROSITE" id="PS51257">
    <property type="entry name" value="PROKAR_LIPOPROTEIN"/>
    <property type="match status" value="1"/>
</dbReference>
<proteinExistence type="predicted"/>
<evidence type="ECO:0000313" key="1">
    <source>
        <dbReference type="EMBL" id="KYZ76544.1"/>
    </source>
</evidence>
<dbReference type="OrthoDB" id="9782846at2"/>
<dbReference type="Proteomes" id="UP000076268">
    <property type="component" value="Unassembled WGS sequence"/>
</dbReference>
<gene>
    <name evidence="1" type="ORF">AXX12_08930</name>
</gene>
<dbReference type="PANTHER" id="PTHR43649">
    <property type="entry name" value="ARABINOSE-BINDING PROTEIN-RELATED"/>
    <property type="match status" value="1"/>
</dbReference>
<dbReference type="Gene3D" id="3.40.190.10">
    <property type="entry name" value="Periplasmic binding protein-like II"/>
    <property type="match status" value="1"/>
</dbReference>
<accession>A0A154BRB4</accession>
<comment type="caution">
    <text evidence="1">The sequence shown here is derived from an EMBL/GenBank/DDBJ whole genome shotgun (WGS) entry which is preliminary data.</text>
</comment>
<dbReference type="STRING" id="1794912.AXX12_08930"/>
<dbReference type="InterPro" id="IPR050490">
    <property type="entry name" value="Bact_solute-bd_prot1"/>
</dbReference>
<evidence type="ECO:0000313" key="2">
    <source>
        <dbReference type="Proteomes" id="UP000076268"/>
    </source>
</evidence>
<organism evidence="1 2">
    <name type="scientific">Anaerosporomusa subterranea</name>
    <dbReference type="NCBI Taxonomy" id="1794912"/>
    <lineage>
        <taxon>Bacteria</taxon>
        <taxon>Bacillati</taxon>
        <taxon>Bacillota</taxon>
        <taxon>Negativicutes</taxon>
        <taxon>Acetonemataceae</taxon>
        <taxon>Anaerosporomusa</taxon>
    </lineage>
</organism>
<sequence>MSGKKLVVLAILIAFAAGLILAGCSSKPSSNAGTSAKVIRVGAEAWMVDKLYLKKSADNFMANNPGIEVKIQPYADRQVLSNFALQWSQNKSDVDVVLVDGASTAAQFLAKDLIIDFNKTKFFEGPTAKENFVGKTLEFCAVDGIQFALPIGLEAYDINANKKHFVEAGLVDANGKILEPKTWQEVYEFAKKMTKREGDKVVRHGMTIQWGPNAYSVLNSVEQAARGSFYKADGKTNTFDTPEMREIFQIWRKGVEDGTFSIDTFTNKDAGRNNFNAGQVPMLLQSAAHVAEAAPTVGKENLTLISMPGAKKNGSYGFSAGIIVPKASPNQELALKFIQQGLMSDVQAGAGTQWGKLPVLKIHFNKIDADWKTHIYNLVQISKPNPFYKDLPKISVETTKLLQEYLLGKQDLNTFIANLENVIAKADKNVR</sequence>
<dbReference type="InterPro" id="IPR006059">
    <property type="entry name" value="SBP"/>
</dbReference>
<name>A0A154BRB4_ANASB</name>
<dbReference type="AlphaFoldDB" id="A0A154BRB4"/>
<dbReference type="SUPFAM" id="SSF53850">
    <property type="entry name" value="Periplasmic binding protein-like II"/>
    <property type="match status" value="1"/>
</dbReference>
<dbReference type="RefSeq" id="WP_066242190.1">
    <property type="nucleotide sequence ID" value="NZ_LSGP01000017.1"/>
</dbReference>